<evidence type="ECO:0000256" key="2">
    <source>
        <dbReference type="ARBA" id="ARBA00023163"/>
    </source>
</evidence>
<keyword evidence="2" id="KW-0804">Transcription</keyword>
<dbReference type="PANTHER" id="PTHR43436">
    <property type="entry name" value="ARAC-FAMILY TRANSCRIPTIONAL REGULATOR"/>
    <property type="match status" value="1"/>
</dbReference>
<evidence type="ECO:0000313" key="5">
    <source>
        <dbReference type="Proteomes" id="UP001165269"/>
    </source>
</evidence>
<dbReference type="Pfam" id="PF06719">
    <property type="entry name" value="AraC_N"/>
    <property type="match status" value="1"/>
</dbReference>
<reference evidence="4" key="1">
    <citation type="submission" date="2022-03" db="EMBL/GenBank/DDBJ databases">
        <title>Streptomyces 7R015 and 7R016 isolated from Barleria lupulina in Thailand.</title>
        <authorList>
            <person name="Kanchanasin P."/>
            <person name="Phongsopitanun W."/>
            <person name="Tanasupawat S."/>
        </authorList>
    </citation>
    <scope>NUCLEOTIDE SEQUENCE</scope>
    <source>
        <strain evidence="4">7R015</strain>
    </source>
</reference>
<name>A0ABS9YHL2_9ACTN</name>
<dbReference type="RefSeq" id="WP_242773659.1">
    <property type="nucleotide sequence ID" value="NZ_JALDAY010000013.1"/>
</dbReference>
<dbReference type="InterPro" id="IPR018060">
    <property type="entry name" value="HTH_AraC"/>
</dbReference>
<dbReference type="Proteomes" id="UP001165269">
    <property type="component" value="Unassembled WGS sequence"/>
</dbReference>
<keyword evidence="1" id="KW-0805">Transcription regulation</keyword>
<dbReference type="EMBL" id="JALDAY010000013">
    <property type="protein sequence ID" value="MCI3276740.1"/>
    <property type="molecule type" value="Genomic_DNA"/>
</dbReference>
<dbReference type="InterPro" id="IPR009594">
    <property type="entry name" value="Tscrpt_reg_HTH_AraC_N"/>
</dbReference>
<feature type="domain" description="HTH araC/xylS-type" evidence="3">
    <location>
        <begin position="184"/>
        <end position="282"/>
    </location>
</feature>
<dbReference type="InterPro" id="IPR009057">
    <property type="entry name" value="Homeodomain-like_sf"/>
</dbReference>
<evidence type="ECO:0000256" key="1">
    <source>
        <dbReference type="ARBA" id="ARBA00023015"/>
    </source>
</evidence>
<dbReference type="Pfam" id="PF12833">
    <property type="entry name" value="HTH_18"/>
    <property type="match status" value="1"/>
</dbReference>
<proteinExistence type="predicted"/>
<gene>
    <name evidence="4" type="ORF">MQP27_37280</name>
</gene>
<evidence type="ECO:0000259" key="3">
    <source>
        <dbReference type="PROSITE" id="PS01124"/>
    </source>
</evidence>
<dbReference type="Gene3D" id="1.10.10.60">
    <property type="entry name" value="Homeodomain-like"/>
    <property type="match status" value="2"/>
</dbReference>
<keyword evidence="5" id="KW-1185">Reference proteome</keyword>
<protein>
    <submittedName>
        <fullName evidence="4">AraC family transcriptional regulator</fullName>
    </submittedName>
</protein>
<comment type="caution">
    <text evidence="4">The sequence shown here is derived from an EMBL/GenBank/DDBJ whole genome shotgun (WGS) entry which is preliminary data.</text>
</comment>
<sequence length="304" mass="33515">MLDPLARAIERHCVGPWSETAVSRLSLVSLDELIEPIQVTYEPMICFIADGAKRTAAGDRTWVTPRGEMALITLDLPVTAAFEKVPYRAAVMRLDSGELAAVQMELDEAGAPPPPAVAAAVTAPMAPELVDAVTRWVGLLDSPEDIRPLAPRVESEILYRLLRSPLGPVLRQWSMADSAASRIRRVARWICDHYSEPLGIDEIAEVARMSPASLHRHFKAATGMSPLRFQKHLRLQEARRRLFAGDVTAAQVARAVGYVSATQFNREYRREYGLPPGQDARRLRTRLAEARQAPVLLDGSGAKP</sequence>
<dbReference type="SUPFAM" id="SSF46689">
    <property type="entry name" value="Homeodomain-like"/>
    <property type="match status" value="2"/>
</dbReference>
<evidence type="ECO:0000313" key="4">
    <source>
        <dbReference type="EMBL" id="MCI3276740.1"/>
    </source>
</evidence>
<organism evidence="4 5">
    <name type="scientific">Streptomyces cylindrosporus</name>
    <dbReference type="NCBI Taxonomy" id="2927583"/>
    <lineage>
        <taxon>Bacteria</taxon>
        <taxon>Bacillati</taxon>
        <taxon>Actinomycetota</taxon>
        <taxon>Actinomycetes</taxon>
        <taxon>Kitasatosporales</taxon>
        <taxon>Streptomycetaceae</taxon>
        <taxon>Streptomyces</taxon>
    </lineage>
</organism>
<dbReference type="SMART" id="SM00342">
    <property type="entry name" value="HTH_ARAC"/>
    <property type="match status" value="1"/>
</dbReference>
<dbReference type="PROSITE" id="PS01124">
    <property type="entry name" value="HTH_ARAC_FAMILY_2"/>
    <property type="match status" value="1"/>
</dbReference>
<dbReference type="PANTHER" id="PTHR43436:SF1">
    <property type="entry name" value="TRANSCRIPTIONAL REGULATORY PROTEIN"/>
    <property type="match status" value="1"/>
</dbReference>
<accession>A0ABS9YHL2</accession>